<name>A0A2X2U7E5_9FIRM</name>
<dbReference type="EC" id="3.4.-.-" evidence="1"/>
<keyword evidence="2" id="KW-1185">Reference proteome</keyword>
<sequence length="601" mass="68803">MKKVELLAPVKDSECLRAVIENGTDSVYMGYQQFNARMFGKNFNESELREHIKYAHKNNVKVYLTLNTLIWEDEMRLALQMAIQAVKDRIDGILVQDIGLAAEIQKNISNANLHASTQMSVSNHYGVQVLHEMGFRRVVLARELNYKEITAIKQVCLDGHDMNQMEIEAFIHGGLCIAYSGQCFSSSYCFGSSANRGKCLMTCWKGYELKLGEKVLERGSLLRPRDLEGLYGLKYLMEGGIDCLKIQGRLRNSDYIGEIVNVYRHAIDDVFENRENENREKIYNKRLWDVSPRGLTGGNLLPESDKNLIMDAGVDILIDKGKKMDSRKVSGTPQNKKTAVFLRDITFGKDYSLLREDIDWIYIKYESFLQDELKNMIHELCGRYRICIYMPPMIYERNCEMVYARVDCIVKDYAIKGIVLSNVSDLMLIKRYGEKNLEYISGNHLHIYNHFTADRLMELGVGIGTYSLELPFNGCAALKENTNLPMQQIVFGHPDLMHMKYCLLSHSNECINCGRCSDKKYRNIELKGEAEFLVKFDKLQTETVLYSKKTYSADTTRVIGDSLRVDFLNESVTEMNAIIGDIKCGCFYTGGEYTNEILKGE</sequence>
<dbReference type="PANTHER" id="PTHR30217:SF10">
    <property type="entry name" value="23S RRNA 5-HYDROXYCYTIDINE C2501 SYNTHASE"/>
    <property type="match status" value="1"/>
</dbReference>
<accession>A0A2X2U7E5</accession>
<evidence type="ECO:0000313" key="1">
    <source>
        <dbReference type="EMBL" id="SQB14102.1"/>
    </source>
</evidence>
<reference evidence="1 2" key="1">
    <citation type="submission" date="2018-06" db="EMBL/GenBank/DDBJ databases">
        <authorList>
            <consortium name="Pathogen Informatics"/>
            <person name="Doyle S."/>
        </authorList>
    </citation>
    <scope>NUCLEOTIDE SEQUENCE [LARGE SCALE GENOMIC DNA]</scope>
    <source>
        <strain evidence="1 2">NCTC11224</strain>
    </source>
</reference>
<dbReference type="Pfam" id="PF01136">
    <property type="entry name" value="Peptidase_U32"/>
    <property type="match status" value="1"/>
</dbReference>
<keyword evidence="1" id="KW-0378">Hydrolase</keyword>
<organism evidence="1 2">
    <name type="scientific">Enterocloster clostridioformis</name>
    <dbReference type="NCBI Taxonomy" id="1531"/>
    <lineage>
        <taxon>Bacteria</taxon>
        <taxon>Bacillati</taxon>
        <taxon>Bacillota</taxon>
        <taxon>Clostridia</taxon>
        <taxon>Lachnospirales</taxon>
        <taxon>Lachnospiraceae</taxon>
        <taxon>Enterocloster</taxon>
    </lineage>
</organism>
<evidence type="ECO:0000313" key="2">
    <source>
        <dbReference type="Proteomes" id="UP000251853"/>
    </source>
</evidence>
<dbReference type="InterPro" id="IPR001539">
    <property type="entry name" value="Peptidase_U32"/>
</dbReference>
<dbReference type="GO" id="GO:0016787">
    <property type="term" value="F:hydrolase activity"/>
    <property type="evidence" value="ECO:0007669"/>
    <property type="project" value="UniProtKB-KW"/>
</dbReference>
<gene>
    <name evidence="1" type="primary">yhbU_1</name>
    <name evidence="1" type="ORF">NCTC11224_03133</name>
</gene>
<dbReference type="RefSeq" id="WP_112482332.1">
    <property type="nucleotide sequence ID" value="NZ_JAIWZC010000001.1"/>
</dbReference>
<dbReference type="PANTHER" id="PTHR30217">
    <property type="entry name" value="PEPTIDASE U32 FAMILY"/>
    <property type="match status" value="1"/>
</dbReference>
<dbReference type="InterPro" id="IPR051454">
    <property type="entry name" value="RNA/ubiquinone_mod_enzymes"/>
</dbReference>
<dbReference type="AlphaFoldDB" id="A0A2X2U7E5"/>
<proteinExistence type="predicted"/>
<protein>
    <submittedName>
        <fullName evidence="1">Peptidase U32</fullName>
        <ecNumber evidence="1">3.4.-.-</ecNumber>
    </submittedName>
</protein>
<dbReference type="Proteomes" id="UP000251853">
    <property type="component" value="Unassembled WGS sequence"/>
</dbReference>
<dbReference type="EMBL" id="UAVW01000015">
    <property type="protein sequence ID" value="SQB14102.1"/>
    <property type="molecule type" value="Genomic_DNA"/>
</dbReference>